<dbReference type="Proteomes" id="UP001168990">
    <property type="component" value="Unassembled WGS sequence"/>
</dbReference>
<name>A0AA39FH47_9HYME</name>
<evidence type="ECO:0000256" key="1">
    <source>
        <dbReference type="SAM" id="MobiDB-lite"/>
    </source>
</evidence>
<accession>A0AA39FH47</accession>
<dbReference type="PANTHER" id="PTHR46601:SF1">
    <property type="entry name" value="ADF-H DOMAIN-CONTAINING PROTEIN"/>
    <property type="match status" value="1"/>
</dbReference>
<gene>
    <name evidence="2" type="ORF">PV328_012113</name>
</gene>
<protein>
    <submittedName>
        <fullName evidence="2">Uncharacterized protein</fullName>
    </submittedName>
</protein>
<evidence type="ECO:0000313" key="2">
    <source>
        <dbReference type="EMBL" id="KAK0169393.1"/>
    </source>
</evidence>
<dbReference type="PANTHER" id="PTHR46601">
    <property type="entry name" value="ULP_PROTEASE DOMAIN-CONTAINING PROTEIN"/>
    <property type="match status" value="1"/>
</dbReference>
<dbReference type="AlphaFoldDB" id="A0AA39FH47"/>
<evidence type="ECO:0000313" key="3">
    <source>
        <dbReference type="Proteomes" id="UP001168990"/>
    </source>
</evidence>
<comment type="caution">
    <text evidence="2">The sequence shown here is derived from an EMBL/GenBank/DDBJ whole genome shotgun (WGS) entry which is preliminary data.</text>
</comment>
<reference evidence="2" key="1">
    <citation type="journal article" date="2023" name="bioRxiv">
        <title>Scaffold-level genome assemblies of two parasitoid biocontrol wasps reveal the parthenogenesis mechanism and an associated novel virus.</title>
        <authorList>
            <person name="Inwood S."/>
            <person name="Skelly J."/>
            <person name="Guhlin J."/>
            <person name="Harrop T."/>
            <person name="Goldson S."/>
            <person name="Dearden P."/>
        </authorList>
    </citation>
    <scope>NUCLEOTIDE SEQUENCE</scope>
    <source>
        <strain evidence="2">Irish</strain>
        <tissue evidence="2">Whole body</tissue>
    </source>
</reference>
<dbReference type="EMBL" id="JAQQBS010000526">
    <property type="protein sequence ID" value="KAK0169393.1"/>
    <property type="molecule type" value="Genomic_DNA"/>
</dbReference>
<feature type="region of interest" description="Disordered" evidence="1">
    <location>
        <begin position="1"/>
        <end position="30"/>
    </location>
</feature>
<sequence length="677" mass="77653">MQEKLSSNLSEKLQLSNSTPPTSEICSTSSETFTPNDVHLDRLNIVAKIFNLSPMKTRDLYRSKTYTEQKYYCIKSKIQSSFKHLTENFFDTTNDNELMTDDNPELTGREMIEQLKNKFNNTSKTCEKLKILSVLPSSWSTEKIVNIFGASTYMAKKVKQKVNQDGILFIPDQNKGHPLLKTTEEQIQEFFRSQDVSRELPGKKDYKSVHENGKRVQKQKRLILGNLTEIYHLFKDKYPFEKVGFSKFASLRPPECVLAGASGTHVLCVCLIHENFKLLFHGARLAKLKLEDGSQPLSSPRDCMNISICQLPTNDCYFGECTNCPGSTKLRSILENLFTDNFLDEVTYNQWTQVDRCSLETILKSTDDFIDLFVESIPKLLQHDFIAQQQAKYYQTIKNNLEIGQVLVVADFSENYAFLLQNSVQGVYWNNSQATVHPFACYYRLSNENESNVVPLSLVIISDNLTHNTTAVYCFQEVLTSFLKEKIPNISKIIYFSDGAVAQYKNRYNLVNLLHHEEDFQIKAEWNFFATSHGKGPSDGLGGTIKRLASRANLQLPTEQQIQTPEELCKWAQNHVQGITCHFVSNEQIRQSEKKLNKRFKNAVPIQGIRSCHAAVPITNDLIKIKTLSVLQEGQDFRLKNVDIYEFVEEPTIKTRLRKRNATPTSEREVKKKRLTK</sequence>
<organism evidence="2 3">
    <name type="scientific">Microctonus aethiopoides</name>
    <dbReference type="NCBI Taxonomy" id="144406"/>
    <lineage>
        <taxon>Eukaryota</taxon>
        <taxon>Metazoa</taxon>
        <taxon>Ecdysozoa</taxon>
        <taxon>Arthropoda</taxon>
        <taxon>Hexapoda</taxon>
        <taxon>Insecta</taxon>
        <taxon>Pterygota</taxon>
        <taxon>Neoptera</taxon>
        <taxon>Endopterygota</taxon>
        <taxon>Hymenoptera</taxon>
        <taxon>Apocrita</taxon>
        <taxon>Ichneumonoidea</taxon>
        <taxon>Braconidae</taxon>
        <taxon>Euphorinae</taxon>
        <taxon>Microctonus</taxon>
    </lineage>
</organism>
<proteinExistence type="predicted"/>
<reference evidence="2" key="2">
    <citation type="submission" date="2023-03" db="EMBL/GenBank/DDBJ databases">
        <authorList>
            <person name="Inwood S.N."/>
            <person name="Skelly J.G."/>
            <person name="Guhlin J."/>
            <person name="Harrop T.W.R."/>
            <person name="Goldson S.G."/>
            <person name="Dearden P.K."/>
        </authorList>
    </citation>
    <scope>NUCLEOTIDE SEQUENCE</scope>
    <source>
        <strain evidence="2">Irish</strain>
        <tissue evidence="2">Whole body</tissue>
    </source>
</reference>
<feature type="region of interest" description="Disordered" evidence="1">
    <location>
        <begin position="658"/>
        <end position="677"/>
    </location>
</feature>
<keyword evidence="3" id="KW-1185">Reference proteome</keyword>